<evidence type="ECO:0000256" key="3">
    <source>
        <dbReference type="ARBA" id="ARBA00022475"/>
    </source>
</evidence>
<accession>A0A9D2D7S1</accession>
<feature type="transmembrane region" description="Helical" evidence="7">
    <location>
        <begin position="265"/>
        <end position="287"/>
    </location>
</feature>
<evidence type="ECO:0000259" key="8">
    <source>
        <dbReference type="PROSITE" id="PS50928"/>
    </source>
</evidence>
<feature type="transmembrane region" description="Helical" evidence="7">
    <location>
        <begin position="324"/>
        <end position="343"/>
    </location>
</feature>
<sequence length="357" mass="39642">MDKDELELKELAAEGAGDVSLANIADDADGETPLDKNIKLMSPMRMVLRRFFRSKLSIAGIIMLAFLIVFSWLGPVVYDKWGEIEVDRSGTYSYTVYDVETEDGSFVQMIVTHDSINALAPPSSEHILGTDEQGMDVFTRLMYGGRLSLTLSFLAVFLTSFIGIVLGGIAGFYGGVVDNVIMRLCDILMCFPTLPLMLILGTVLDANGVPAQYYIYLLMGLVSLWSWTGMARLVRGQILYLREQEYMVAAEAMGYSTMRRIFKHLIPNVLPQILVTMTLSLGSMILYESTLSYLGLGVQIPYASWGTMVEVISRRSDILQNYPCVWVPSGVCIVIAVLGFNFIGDGLRDALDPKQRR</sequence>
<dbReference type="InterPro" id="IPR000515">
    <property type="entry name" value="MetI-like"/>
</dbReference>
<protein>
    <submittedName>
        <fullName evidence="9">ABC transporter permease</fullName>
    </submittedName>
</protein>
<reference evidence="9" key="2">
    <citation type="submission" date="2021-04" db="EMBL/GenBank/DDBJ databases">
        <authorList>
            <person name="Gilroy R."/>
        </authorList>
    </citation>
    <scope>NUCLEOTIDE SEQUENCE</scope>
    <source>
        <strain evidence="9">CHK192-19661</strain>
    </source>
</reference>
<dbReference type="GO" id="GO:0005886">
    <property type="term" value="C:plasma membrane"/>
    <property type="evidence" value="ECO:0007669"/>
    <property type="project" value="UniProtKB-SubCell"/>
</dbReference>
<proteinExistence type="inferred from homology"/>
<feature type="transmembrane region" description="Helical" evidence="7">
    <location>
        <begin position="56"/>
        <end position="78"/>
    </location>
</feature>
<dbReference type="Proteomes" id="UP000824025">
    <property type="component" value="Unassembled WGS sequence"/>
</dbReference>
<feature type="transmembrane region" description="Helical" evidence="7">
    <location>
        <begin position="151"/>
        <end position="173"/>
    </location>
</feature>
<evidence type="ECO:0000256" key="5">
    <source>
        <dbReference type="ARBA" id="ARBA00022989"/>
    </source>
</evidence>
<keyword evidence="6 7" id="KW-0472">Membrane</keyword>
<dbReference type="SUPFAM" id="SSF161098">
    <property type="entry name" value="MetI-like"/>
    <property type="match status" value="1"/>
</dbReference>
<dbReference type="EMBL" id="DXCF01000031">
    <property type="protein sequence ID" value="HIZ10025.1"/>
    <property type="molecule type" value="Genomic_DNA"/>
</dbReference>
<organism evidence="9 10">
    <name type="scientific">Candidatus Borkfalkia avicola</name>
    <dbReference type="NCBI Taxonomy" id="2838503"/>
    <lineage>
        <taxon>Bacteria</taxon>
        <taxon>Bacillati</taxon>
        <taxon>Bacillota</taxon>
        <taxon>Clostridia</taxon>
        <taxon>Christensenellales</taxon>
        <taxon>Christensenellaceae</taxon>
        <taxon>Candidatus Borkfalkia</taxon>
    </lineage>
</organism>
<evidence type="ECO:0000256" key="7">
    <source>
        <dbReference type="RuleBase" id="RU363032"/>
    </source>
</evidence>
<dbReference type="PANTHER" id="PTHR43386">
    <property type="entry name" value="OLIGOPEPTIDE TRANSPORT SYSTEM PERMEASE PROTEIN APPC"/>
    <property type="match status" value="1"/>
</dbReference>
<dbReference type="Pfam" id="PF12911">
    <property type="entry name" value="OppC_N"/>
    <property type="match status" value="1"/>
</dbReference>
<feature type="transmembrane region" description="Helical" evidence="7">
    <location>
        <begin position="180"/>
        <end position="201"/>
    </location>
</feature>
<feature type="transmembrane region" description="Helical" evidence="7">
    <location>
        <begin position="213"/>
        <end position="234"/>
    </location>
</feature>
<evidence type="ECO:0000313" key="9">
    <source>
        <dbReference type="EMBL" id="HIZ10025.1"/>
    </source>
</evidence>
<keyword evidence="3" id="KW-1003">Cell membrane</keyword>
<dbReference type="PANTHER" id="PTHR43386:SF1">
    <property type="entry name" value="D,D-DIPEPTIDE TRANSPORT SYSTEM PERMEASE PROTEIN DDPC-RELATED"/>
    <property type="match status" value="1"/>
</dbReference>
<evidence type="ECO:0000256" key="6">
    <source>
        <dbReference type="ARBA" id="ARBA00023136"/>
    </source>
</evidence>
<evidence type="ECO:0000313" key="10">
    <source>
        <dbReference type="Proteomes" id="UP000824025"/>
    </source>
</evidence>
<comment type="caution">
    <text evidence="9">The sequence shown here is derived from an EMBL/GenBank/DDBJ whole genome shotgun (WGS) entry which is preliminary data.</text>
</comment>
<feature type="domain" description="ABC transmembrane type-1" evidence="8">
    <location>
        <begin position="145"/>
        <end position="344"/>
    </location>
</feature>
<dbReference type="InterPro" id="IPR025966">
    <property type="entry name" value="OppC_N"/>
</dbReference>
<dbReference type="AlphaFoldDB" id="A0A9D2D7S1"/>
<dbReference type="InterPro" id="IPR035906">
    <property type="entry name" value="MetI-like_sf"/>
</dbReference>
<keyword evidence="2 7" id="KW-0813">Transport</keyword>
<dbReference type="Pfam" id="PF00528">
    <property type="entry name" value="BPD_transp_1"/>
    <property type="match status" value="1"/>
</dbReference>
<evidence type="ECO:0000256" key="1">
    <source>
        <dbReference type="ARBA" id="ARBA00004651"/>
    </source>
</evidence>
<dbReference type="GO" id="GO:0055085">
    <property type="term" value="P:transmembrane transport"/>
    <property type="evidence" value="ECO:0007669"/>
    <property type="project" value="InterPro"/>
</dbReference>
<keyword evidence="4 7" id="KW-0812">Transmembrane</keyword>
<reference evidence="9" key="1">
    <citation type="journal article" date="2021" name="PeerJ">
        <title>Extensive microbial diversity within the chicken gut microbiome revealed by metagenomics and culture.</title>
        <authorList>
            <person name="Gilroy R."/>
            <person name="Ravi A."/>
            <person name="Getino M."/>
            <person name="Pursley I."/>
            <person name="Horton D.L."/>
            <person name="Alikhan N.F."/>
            <person name="Baker D."/>
            <person name="Gharbi K."/>
            <person name="Hall N."/>
            <person name="Watson M."/>
            <person name="Adriaenssens E.M."/>
            <person name="Foster-Nyarko E."/>
            <person name="Jarju S."/>
            <person name="Secka A."/>
            <person name="Antonio M."/>
            <person name="Oren A."/>
            <person name="Chaudhuri R.R."/>
            <person name="La Ragione R."/>
            <person name="Hildebrand F."/>
            <person name="Pallen M.J."/>
        </authorList>
    </citation>
    <scope>NUCLEOTIDE SEQUENCE</scope>
    <source>
        <strain evidence="9">CHK192-19661</strain>
    </source>
</reference>
<comment type="subcellular location">
    <subcellularLocation>
        <location evidence="1 7">Cell membrane</location>
        <topology evidence="1 7">Multi-pass membrane protein</topology>
    </subcellularLocation>
</comment>
<dbReference type="InterPro" id="IPR030934">
    <property type="entry name" value="Intein_C"/>
</dbReference>
<comment type="similarity">
    <text evidence="7">Belongs to the binding-protein-dependent transport system permease family.</text>
</comment>
<dbReference type="PROSITE" id="PS50818">
    <property type="entry name" value="INTEIN_C_TER"/>
    <property type="match status" value="1"/>
</dbReference>
<dbReference type="PROSITE" id="PS50928">
    <property type="entry name" value="ABC_TM1"/>
    <property type="match status" value="1"/>
</dbReference>
<dbReference type="CDD" id="cd06261">
    <property type="entry name" value="TM_PBP2"/>
    <property type="match status" value="1"/>
</dbReference>
<keyword evidence="5 7" id="KW-1133">Transmembrane helix</keyword>
<name>A0A9D2D7S1_9FIRM</name>
<dbReference type="InterPro" id="IPR050366">
    <property type="entry name" value="BP-dependent_transpt_permease"/>
</dbReference>
<evidence type="ECO:0000256" key="2">
    <source>
        <dbReference type="ARBA" id="ARBA00022448"/>
    </source>
</evidence>
<gene>
    <name evidence="9" type="ORF">H9726_06020</name>
</gene>
<evidence type="ECO:0000256" key="4">
    <source>
        <dbReference type="ARBA" id="ARBA00022692"/>
    </source>
</evidence>
<dbReference type="Gene3D" id="1.10.3720.10">
    <property type="entry name" value="MetI-like"/>
    <property type="match status" value="1"/>
</dbReference>